<evidence type="ECO:0000313" key="2">
    <source>
        <dbReference type="Ensembl" id="ENSCMIP00000036115.1"/>
    </source>
</evidence>
<reference evidence="2" key="5">
    <citation type="submission" date="2025-09" db="UniProtKB">
        <authorList>
            <consortium name="Ensembl"/>
        </authorList>
    </citation>
    <scope>IDENTIFICATION</scope>
</reference>
<dbReference type="PANTHER" id="PTHR46421">
    <property type="entry name" value="PROGRAMMED CELL DEATH PROTEIN 2-LIKE"/>
    <property type="match status" value="1"/>
</dbReference>
<dbReference type="Pfam" id="PF04194">
    <property type="entry name" value="PDCD2_C"/>
    <property type="match status" value="1"/>
</dbReference>
<dbReference type="InterPro" id="IPR007320">
    <property type="entry name" value="PDCD2_C"/>
</dbReference>
<dbReference type="GO" id="GO:0005737">
    <property type="term" value="C:cytoplasm"/>
    <property type="evidence" value="ECO:0007669"/>
    <property type="project" value="InterPro"/>
</dbReference>
<reference evidence="3" key="3">
    <citation type="journal article" date="2014" name="Nature">
        <title>Elephant shark genome provides unique insights into gnathostome evolution.</title>
        <authorList>
            <consortium name="International Elephant Shark Genome Sequencing Consortium"/>
            <person name="Venkatesh B."/>
            <person name="Lee A.P."/>
            <person name="Ravi V."/>
            <person name="Maurya A.K."/>
            <person name="Lian M.M."/>
            <person name="Swann J.B."/>
            <person name="Ohta Y."/>
            <person name="Flajnik M.F."/>
            <person name="Sutoh Y."/>
            <person name="Kasahara M."/>
            <person name="Hoon S."/>
            <person name="Gangu V."/>
            <person name="Roy S.W."/>
            <person name="Irimia M."/>
            <person name="Korzh V."/>
            <person name="Kondrychyn I."/>
            <person name="Lim Z.W."/>
            <person name="Tay B.H."/>
            <person name="Tohari S."/>
            <person name="Kong K.W."/>
            <person name="Ho S."/>
            <person name="Lorente-Galdos B."/>
            <person name="Quilez J."/>
            <person name="Marques-Bonet T."/>
            <person name="Raney B.J."/>
            <person name="Ingham P.W."/>
            <person name="Tay A."/>
            <person name="Hillier L.W."/>
            <person name="Minx P."/>
            <person name="Boehm T."/>
            <person name="Wilson R.K."/>
            <person name="Brenner S."/>
            <person name="Warren W.C."/>
        </authorList>
    </citation>
    <scope>NUCLEOTIDE SEQUENCE [LARGE SCALE GENOMIC DNA]</scope>
</reference>
<dbReference type="KEGG" id="cmk:103188057"/>
<keyword evidence="3" id="KW-1185">Reference proteome</keyword>
<dbReference type="CTD" id="84306"/>
<organism evidence="2 3">
    <name type="scientific">Callorhinchus milii</name>
    <name type="common">Ghost shark</name>
    <dbReference type="NCBI Taxonomy" id="7868"/>
    <lineage>
        <taxon>Eukaryota</taxon>
        <taxon>Metazoa</taxon>
        <taxon>Chordata</taxon>
        <taxon>Craniata</taxon>
        <taxon>Vertebrata</taxon>
        <taxon>Chondrichthyes</taxon>
        <taxon>Holocephali</taxon>
        <taxon>Chimaeriformes</taxon>
        <taxon>Callorhinchidae</taxon>
        <taxon>Callorhinchus</taxon>
    </lineage>
</organism>
<reference evidence="3" key="2">
    <citation type="journal article" date="2007" name="PLoS Biol.">
        <title>Survey sequencing and comparative analysis of the elephant shark (Callorhinchus milii) genome.</title>
        <authorList>
            <person name="Venkatesh B."/>
            <person name="Kirkness E.F."/>
            <person name="Loh Y.H."/>
            <person name="Halpern A.L."/>
            <person name="Lee A.P."/>
            <person name="Johnson J."/>
            <person name="Dandona N."/>
            <person name="Viswanathan L.D."/>
            <person name="Tay A."/>
            <person name="Venter J.C."/>
            <person name="Strausberg R.L."/>
            <person name="Brenner S."/>
        </authorList>
    </citation>
    <scope>NUCLEOTIDE SEQUENCE [LARGE SCALE GENOMIC DNA]</scope>
</reference>
<reference evidence="2" key="4">
    <citation type="submission" date="2025-08" db="UniProtKB">
        <authorList>
            <consortium name="Ensembl"/>
        </authorList>
    </citation>
    <scope>IDENTIFICATION</scope>
</reference>
<feature type="domain" description="Programmed cell death protein 2 C-terminal" evidence="1">
    <location>
        <begin position="229"/>
        <end position="333"/>
    </location>
</feature>
<dbReference type="PANTHER" id="PTHR46421:SF1">
    <property type="entry name" value="PROGRAMMED CELL DEATH PROTEIN 2-LIKE"/>
    <property type="match status" value="1"/>
</dbReference>
<dbReference type="Ensembl" id="ENSCMIT00000036648.1">
    <property type="protein sequence ID" value="ENSCMIP00000036115.1"/>
    <property type="gene ID" value="ENSCMIG00000015268.1"/>
</dbReference>
<dbReference type="AlphaFoldDB" id="A0A4W3JW67"/>
<reference evidence="3" key="1">
    <citation type="journal article" date="2006" name="Science">
        <title>Ancient noncoding elements conserved in the human genome.</title>
        <authorList>
            <person name="Venkatesh B."/>
            <person name="Kirkness E.F."/>
            <person name="Loh Y.H."/>
            <person name="Halpern A.L."/>
            <person name="Lee A.P."/>
            <person name="Johnson J."/>
            <person name="Dandona N."/>
            <person name="Viswanathan L.D."/>
            <person name="Tay A."/>
            <person name="Venter J.C."/>
            <person name="Strausberg R.L."/>
            <person name="Brenner S."/>
        </authorList>
    </citation>
    <scope>NUCLEOTIDE SEQUENCE [LARGE SCALE GENOMIC DNA]</scope>
</reference>
<dbReference type="GeneID" id="103188057"/>
<accession>A0A4W3JW67</accession>
<dbReference type="RefSeq" id="XP_007906079.1">
    <property type="nucleotide sequence ID" value="XM_007907888.2"/>
</dbReference>
<evidence type="ECO:0000259" key="1">
    <source>
        <dbReference type="Pfam" id="PF04194"/>
    </source>
</evidence>
<dbReference type="Proteomes" id="UP000314986">
    <property type="component" value="Unassembled WGS sequence"/>
</dbReference>
<name>A0A4W3JW67_CALMI</name>
<evidence type="ECO:0000313" key="3">
    <source>
        <dbReference type="Proteomes" id="UP000314986"/>
    </source>
</evidence>
<sequence length="342" mass="38341">MRCLTVAPRIDCLPGVSMPCPHCAPCGDPLVHLVQVYCPLVDSPYHRVINVFACARPECWGNSESWRVLRSQYLALEEDRGRECKVTEEFSMTTSDWCDEADDWGIADPVTLGSSPERLPETTRVCSPSADPLVAAQVISFQGLSLQEPCQPRPVSDRRLFHSHTFRPFYISVVEENDYTAAECSDHDQRLLQEYQSREGLDIQRIASEGCESSSKTETYEKSNVRHGDQIFLKFMKQIACCPSQILRYSRNGVPLFISSPPPNYQSAIPCCQACGGRRVFEFQLMPALVTMLTGTGTDSLAVEFGTALVYTCELSCWSPGNQIPMEEYPVVQADPDQKLFR</sequence>
<protein>
    <submittedName>
        <fullName evidence="2">Programmed cell death 2-like</fullName>
    </submittedName>
</protein>
<dbReference type="GO" id="GO:0006915">
    <property type="term" value="P:apoptotic process"/>
    <property type="evidence" value="ECO:0007669"/>
    <property type="project" value="TreeGrafter"/>
</dbReference>
<dbReference type="GeneTree" id="ENSGT00940000158339"/>
<proteinExistence type="predicted"/>
<dbReference type="OrthoDB" id="366284at2759"/>
<dbReference type="InterPro" id="IPR052815">
    <property type="entry name" value="PDCD2-like_regulator"/>
</dbReference>
<gene>
    <name evidence="2" type="primary">pdcd2l</name>
</gene>